<accession>A0AAT9H958</accession>
<reference evidence="1" key="2">
    <citation type="submission" date="2024-07" db="EMBL/GenBank/DDBJ databases">
        <title>Streptomyces haneummycinica sp. nov., a new antibiotic-producing actinobacterium isolated from marine sediment.</title>
        <authorList>
            <person name="Uemura M."/>
            <person name="Hamada M."/>
            <person name="Hirano S."/>
            <person name="Kobayashi K."/>
            <person name="Ohshiro T."/>
            <person name="Kobayashi T."/>
            <person name="Terahara T."/>
        </authorList>
    </citation>
    <scope>NUCLEOTIDE SEQUENCE</scope>
    <source>
        <strain evidence="1">KM77-8</strain>
    </source>
</reference>
<reference evidence="1" key="1">
    <citation type="submission" date="2024-06" db="EMBL/GenBank/DDBJ databases">
        <authorList>
            <consortium name="consrtm"/>
            <person name="Uemura M."/>
            <person name="Terahara T."/>
        </authorList>
    </citation>
    <scope>NUCLEOTIDE SEQUENCE</scope>
    <source>
        <strain evidence="1">KM77-8</strain>
    </source>
</reference>
<dbReference type="EMBL" id="AP035768">
    <property type="protein sequence ID" value="BFO13906.1"/>
    <property type="molecule type" value="Genomic_DNA"/>
</dbReference>
<gene>
    <name evidence="1" type="ORF">SHKM778_02940</name>
</gene>
<organism evidence="1">
    <name type="scientific">Streptomyces haneummycinicus</name>
    <dbReference type="NCBI Taxonomy" id="3074435"/>
    <lineage>
        <taxon>Bacteria</taxon>
        <taxon>Bacillati</taxon>
        <taxon>Actinomycetota</taxon>
        <taxon>Actinomycetes</taxon>
        <taxon>Kitasatosporales</taxon>
        <taxon>Streptomycetaceae</taxon>
        <taxon>Streptomyces</taxon>
    </lineage>
</organism>
<proteinExistence type="predicted"/>
<sequence>MGNHPVRALRRTLTPTGTLVANGGGSPGHVLGPMASMLRLMATDPFTRHHLRVILPAAPSGPTHQDLLTVTSLLESGHLVPVTDRAYPCGRRRRPCARWKGAMPAASWSSRCPADPWT</sequence>
<dbReference type="AlphaFoldDB" id="A0AAT9H958"/>
<name>A0AAT9H958_9ACTN</name>
<protein>
    <submittedName>
        <fullName evidence="1">Uncharacterized protein</fullName>
    </submittedName>
</protein>
<evidence type="ECO:0000313" key="1">
    <source>
        <dbReference type="EMBL" id="BFO13906.1"/>
    </source>
</evidence>